<feature type="compositionally biased region" description="Gly residues" evidence="7">
    <location>
        <begin position="283"/>
        <end position="293"/>
    </location>
</feature>
<dbReference type="SMART" id="SM00360">
    <property type="entry name" value="RRM"/>
    <property type="match status" value="1"/>
</dbReference>
<feature type="compositionally biased region" description="Basic and acidic residues" evidence="7">
    <location>
        <begin position="64"/>
        <end position="74"/>
    </location>
</feature>
<accession>A0A8H4SS92</accession>
<feature type="region of interest" description="Disordered" evidence="7">
    <location>
        <begin position="253"/>
        <end position="296"/>
    </location>
</feature>
<dbReference type="InterPro" id="IPR035979">
    <property type="entry name" value="RBD_domain_sf"/>
</dbReference>
<keyword evidence="5" id="KW-0539">Nucleus</keyword>
<gene>
    <name evidence="10" type="ORF">FSARC_14560</name>
</gene>
<evidence type="ECO:0000256" key="5">
    <source>
        <dbReference type="ARBA" id="ARBA00023242"/>
    </source>
</evidence>
<feature type="transmembrane region" description="Helical" evidence="8">
    <location>
        <begin position="27"/>
        <end position="47"/>
    </location>
</feature>
<dbReference type="InterPro" id="IPR034201">
    <property type="entry name" value="RNPS1_RRM"/>
</dbReference>
<dbReference type="GO" id="GO:0005654">
    <property type="term" value="C:nucleoplasm"/>
    <property type="evidence" value="ECO:0007669"/>
    <property type="project" value="TreeGrafter"/>
</dbReference>
<feature type="compositionally biased region" description="Polar residues" evidence="7">
    <location>
        <begin position="75"/>
        <end position="89"/>
    </location>
</feature>
<dbReference type="InterPro" id="IPR012677">
    <property type="entry name" value="Nucleotide-bd_a/b_plait_sf"/>
</dbReference>
<dbReference type="SUPFAM" id="SSF54928">
    <property type="entry name" value="RNA-binding domain, RBD"/>
    <property type="match status" value="1"/>
</dbReference>
<feature type="domain" description="RRM" evidence="9">
    <location>
        <begin position="171"/>
        <end position="249"/>
    </location>
</feature>
<feature type="region of interest" description="Disordered" evidence="7">
    <location>
        <begin position="64"/>
        <end position="89"/>
    </location>
</feature>
<name>A0A8H4SS92_9HYPO</name>
<evidence type="ECO:0000256" key="7">
    <source>
        <dbReference type="SAM" id="MobiDB-lite"/>
    </source>
</evidence>
<keyword evidence="11" id="KW-1185">Reference proteome</keyword>
<dbReference type="PANTHER" id="PTHR15481:SF0">
    <property type="entry name" value="LD23870P-RELATED"/>
    <property type="match status" value="1"/>
</dbReference>
<protein>
    <recommendedName>
        <fullName evidence="9">RRM domain-containing protein</fullName>
    </recommendedName>
</protein>
<dbReference type="InterPro" id="IPR000504">
    <property type="entry name" value="RRM_dom"/>
</dbReference>
<evidence type="ECO:0000256" key="6">
    <source>
        <dbReference type="PROSITE-ProRule" id="PRU00176"/>
    </source>
</evidence>
<reference evidence="10" key="2">
    <citation type="submission" date="2020-05" db="EMBL/GenBank/DDBJ databases">
        <authorList>
            <person name="Kim H.-S."/>
            <person name="Proctor R.H."/>
            <person name="Brown D.W."/>
        </authorList>
    </citation>
    <scope>NUCLEOTIDE SEQUENCE</scope>
    <source>
        <strain evidence="10">NRRL 20472</strain>
    </source>
</reference>
<keyword evidence="4" id="KW-0508">mRNA splicing</keyword>
<evidence type="ECO:0000313" key="11">
    <source>
        <dbReference type="Proteomes" id="UP000622797"/>
    </source>
</evidence>
<dbReference type="GO" id="GO:0003723">
    <property type="term" value="F:RNA binding"/>
    <property type="evidence" value="ECO:0007669"/>
    <property type="project" value="UniProtKB-UniRule"/>
</dbReference>
<dbReference type="OrthoDB" id="252020at2759"/>
<proteinExistence type="predicted"/>
<evidence type="ECO:0000256" key="3">
    <source>
        <dbReference type="ARBA" id="ARBA00022884"/>
    </source>
</evidence>
<keyword evidence="8" id="KW-1133">Transmembrane helix</keyword>
<evidence type="ECO:0000256" key="8">
    <source>
        <dbReference type="SAM" id="Phobius"/>
    </source>
</evidence>
<dbReference type="Gene3D" id="3.30.70.330">
    <property type="match status" value="1"/>
</dbReference>
<keyword evidence="2" id="KW-0507">mRNA processing</keyword>
<keyword evidence="3 6" id="KW-0694">RNA-binding</keyword>
<dbReference type="PANTHER" id="PTHR15481">
    <property type="entry name" value="RIBONUCLEIC ACID BINDING PROTEIN S1"/>
    <property type="match status" value="1"/>
</dbReference>
<comment type="subcellular location">
    <subcellularLocation>
        <location evidence="1">Nucleus</location>
    </subcellularLocation>
</comment>
<keyword evidence="8" id="KW-0812">Transmembrane</keyword>
<dbReference type="PROSITE" id="PS50102">
    <property type="entry name" value="RRM"/>
    <property type="match status" value="1"/>
</dbReference>
<dbReference type="GO" id="GO:0000398">
    <property type="term" value="P:mRNA splicing, via spliceosome"/>
    <property type="evidence" value="ECO:0007669"/>
    <property type="project" value="TreeGrafter"/>
</dbReference>
<reference evidence="10" key="1">
    <citation type="journal article" date="2020" name="BMC Genomics">
        <title>Correction to: Identification and distribution of gene clusters required for synthesis of sphingolipid metabolism inhibitors in diverse species of the filamentous fungus Fusarium.</title>
        <authorList>
            <person name="Kim H.S."/>
            <person name="Lohmar J.M."/>
            <person name="Busman M."/>
            <person name="Brown D.W."/>
            <person name="Naumann T.A."/>
            <person name="Divon H.H."/>
            <person name="Lysoe E."/>
            <person name="Uhlig S."/>
            <person name="Proctor R.H."/>
        </authorList>
    </citation>
    <scope>NUCLEOTIDE SEQUENCE</scope>
    <source>
        <strain evidence="10">NRRL 20472</strain>
    </source>
</reference>
<evidence type="ECO:0000256" key="1">
    <source>
        <dbReference type="ARBA" id="ARBA00004123"/>
    </source>
</evidence>
<organism evidence="10 11">
    <name type="scientific">Fusarium sarcochroum</name>
    <dbReference type="NCBI Taxonomy" id="1208366"/>
    <lineage>
        <taxon>Eukaryota</taxon>
        <taxon>Fungi</taxon>
        <taxon>Dikarya</taxon>
        <taxon>Ascomycota</taxon>
        <taxon>Pezizomycotina</taxon>
        <taxon>Sordariomycetes</taxon>
        <taxon>Hypocreomycetidae</taxon>
        <taxon>Hypocreales</taxon>
        <taxon>Nectriaceae</taxon>
        <taxon>Fusarium</taxon>
        <taxon>Fusarium lateritium species complex</taxon>
    </lineage>
</organism>
<dbReference type="Proteomes" id="UP000622797">
    <property type="component" value="Unassembled WGS sequence"/>
</dbReference>
<dbReference type="EMBL" id="JABEXW010001283">
    <property type="protein sequence ID" value="KAF4944856.1"/>
    <property type="molecule type" value="Genomic_DNA"/>
</dbReference>
<evidence type="ECO:0000313" key="10">
    <source>
        <dbReference type="EMBL" id="KAF4944856.1"/>
    </source>
</evidence>
<dbReference type="GO" id="GO:0005737">
    <property type="term" value="C:cytoplasm"/>
    <property type="evidence" value="ECO:0007669"/>
    <property type="project" value="TreeGrafter"/>
</dbReference>
<dbReference type="AlphaFoldDB" id="A0A8H4SS92"/>
<sequence>MAVKNPNTSSQPEPESPGSRSMSRLEIGLMVGAILFFAILISSIFLVRGLEQRRRVKGLLRRVEEGNAESKDQHQTPQENNITEQGQQESVEIRRLRLRAPNPQWLRARHPEAVTGRAHVRLRPGLSTPAHPSAAIIMIRDRLLDPQRPRVAMAVTGVEAAAPVGVEAAAGVIVVERLSKNINEQHLQEIFGQFGRIKDLDLPLNRTFGTNRGTAYILYDYEADAETAIAHMHEAQVDGSAINVSIVLPRRKLSPAPPTARRGANIDPRVPFAGARGGPPSAGMGGNTGMGGGGRHRTSPGDHLLVHLLLVVLGVDTAVDPIIRMLQGHDRGPQGPSGKELVDTTTTRRDAAAATMVLKTEVDLAAEDAARNERRAARCN</sequence>
<feature type="region of interest" description="Disordered" evidence="7">
    <location>
        <begin position="1"/>
        <end position="21"/>
    </location>
</feature>
<keyword evidence="8" id="KW-0472">Membrane</keyword>
<evidence type="ECO:0000256" key="2">
    <source>
        <dbReference type="ARBA" id="ARBA00022664"/>
    </source>
</evidence>
<dbReference type="GO" id="GO:0061574">
    <property type="term" value="C:ASAP complex"/>
    <property type="evidence" value="ECO:0007669"/>
    <property type="project" value="TreeGrafter"/>
</dbReference>
<evidence type="ECO:0000259" key="9">
    <source>
        <dbReference type="PROSITE" id="PS50102"/>
    </source>
</evidence>
<dbReference type="CDD" id="cd12365">
    <property type="entry name" value="RRM_RNPS1"/>
    <property type="match status" value="1"/>
</dbReference>
<dbReference type="Pfam" id="PF00076">
    <property type="entry name" value="RRM_1"/>
    <property type="match status" value="1"/>
</dbReference>
<evidence type="ECO:0000256" key="4">
    <source>
        <dbReference type="ARBA" id="ARBA00023187"/>
    </source>
</evidence>
<comment type="caution">
    <text evidence="10">The sequence shown here is derived from an EMBL/GenBank/DDBJ whole genome shotgun (WGS) entry which is preliminary data.</text>
</comment>